<reference evidence="1 2" key="1">
    <citation type="submission" date="2018-03" db="EMBL/GenBank/DDBJ databases">
        <title>Draft genome sequence of Rohu Carp (Labeo rohita).</title>
        <authorList>
            <person name="Das P."/>
            <person name="Kushwaha B."/>
            <person name="Joshi C.G."/>
            <person name="Kumar D."/>
            <person name="Nagpure N.S."/>
            <person name="Sahoo L."/>
            <person name="Das S.P."/>
            <person name="Bit A."/>
            <person name="Patnaik S."/>
            <person name="Meher P.K."/>
            <person name="Jayasankar P."/>
            <person name="Koringa P.G."/>
            <person name="Patel N.V."/>
            <person name="Hinsu A.T."/>
            <person name="Kumar R."/>
            <person name="Pandey M."/>
            <person name="Agarwal S."/>
            <person name="Srivastava S."/>
            <person name="Singh M."/>
            <person name="Iquebal M.A."/>
            <person name="Jaiswal S."/>
            <person name="Angadi U.B."/>
            <person name="Kumar N."/>
            <person name="Raza M."/>
            <person name="Shah T.M."/>
            <person name="Rai A."/>
            <person name="Jena J.K."/>
        </authorList>
    </citation>
    <scope>NUCLEOTIDE SEQUENCE [LARGE SCALE GENOMIC DNA]</scope>
    <source>
        <strain evidence="1">DASCIFA01</strain>
        <tissue evidence="1">Testis</tissue>
    </source>
</reference>
<protein>
    <submittedName>
        <fullName evidence="1">Interferon-induced very large GTPase 1-like protein</fullName>
    </submittedName>
</protein>
<gene>
    <name evidence="1" type="ORF">ROHU_023993</name>
</gene>
<dbReference type="PANTHER" id="PTHR14819">
    <property type="entry name" value="GTP-BINDING"/>
    <property type="match status" value="1"/>
</dbReference>
<dbReference type="InterPro" id="IPR052986">
    <property type="entry name" value="VLIG_GTPase"/>
</dbReference>
<dbReference type="Proteomes" id="UP000290572">
    <property type="component" value="Unassembled WGS sequence"/>
</dbReference>
<sequence>MEGIKKTYMDTMEKKVLDLLKDGRENKSDMSDSMLNEAFEKMWQETVKTLLYTELQPQDIMTRVLLHLRTNLQSRGSSVAQSLDKVKDLCSQGHGNFVAHKGNIIYKKWYAQWNKTVQEMSDNLIGDCREFIKAKSESKDDYDDTYIREILNMIDGKLKAHEDLKLKKDFELSLKLHICGFASREFQNIHSRFIQENNLSSFWNTDVISEFSLEKSS</sequence>
<comment type="caution">
    <text evidence="1">The sequence shown here is derived from an EMBL/GenBank/DDBJ whole genome shotgun (WGS) entry which is preliminary data.</text>
</comment>
<organism evidence="1 2">
    <name type="scientific">Labeo rohita</name>
    <name type="common">Indian major carp</name>
    <name type="synonym">Cyprinus rohita</name>
    <dbReference type="NCBI Taxonomy" id="84645"/>
    <lineage>
        <taxon>Eukaryota</taxon>
        <taxon>Metazoa</taxon>
        <taxon>Chordata</taxon>
        <taxon>Craniata</taxon>
        <taxon>Vertebrata</taxon>
        <taxon>Euteleostomi</taxon>
        <taxon>Actinopterygii</taxon>
        <taxon>Neopterygii</taxon>
        <taxon>Teleostei</taxon>
        <taxon>Ostariophysi</taxon>
        <taxon>Cypriniformes</taxon>
        <taxon>Cyprinidae</taxon>
        <taxon>Labeoninae</taxon>
        <taxon>Labeonini</taxon>
        <taxon>Labeo</taxon>
    </lineage>
</organism>
<name>A0A498MPX3_LABRO</name>
<dbReference type="STRING" id="84645.A0A498MPX3"/>
<dbReference type="PANTHER" id="PTHR14819:SF9">
    <property type="entry name" value="UP-REGULATOR OF CELL PROLIFERATION-LIKE"/>
    <property type="match status" value="1"/>
</dbReference>
<proteinExistence type="predicted"/>
<evidence type="ECO:0000313" key="1">
    <source>
        <dbReference type="EMBL" id="RXN21414.1"/>
    </source>
</evidence>
<keyword evidence="2" id="KW-1185">Reference proteome</keyword>
<dbReference type="AlphaFoldDB" id="A0A498MPX3"/>
<dbReference type="EMBL" id="QBIY01012612">
    <property type="protein sequence ID" value="RXN21414.1"/>
    <property type="molecule type" value="Genomic_DNA"/>
</dbReference>
<accession>A0A498MPX3</accession>
<evidence type="ECO:0000313" key="2">
    <source>
        <dbReference type="Proteomes" id="UP000290572"/>
    </source>
</evidence>